<comment type="caution">
    <text evidence="2">The sequence shown here is derived from an EMBL/GenBank/DDBJ whole genome shotgun (WGS) entry which is preliminary data.</text>
</comment>
<protein>
    <submittedName>
        <fullName evidence="2">Uncharacterized protein</fullName>
    </submittedName>
</protein>
<reference evidence="2" key="1">
    <citation type="journal article" date="2021" name="Nat. Commun.">
        <title>Genetic determinants of endophytism in the Arabidopsis root mycobiome.</title>
        <authorList>
            <person name="Mesny F."/>
            <person name="Miyauchi S."/>
            <person name="Thiergart T."/>
            <person name="Pickel B."/>
            <person name="Atanasova L."/>
            <person name="Karlsson M."/>
            <person name="Huettel B."/>
            <person name="Barry K.W."/>
            <person name="Haridas S."/>
            <person name="Chen C."/>
            <person name="Bauer D."/>
            <person name="Andreopoulos W."/>
            <person name="Pangilinan J."/>
            <person name="LaButti K."/>
            <person name="Riley R."/>
            <person name="Lipzen A."/>
            <person name="Clum A."/>
            <person name="Drula E."/>
            <person name="Henrissat B."/>
            <person name="Kohler A."/>
            <person name="Grigoriev I.V."/>
            <person name="Martin F.M."/>
            <person name="Hacquard S."/>
        </authorList>
    </citation>
    <scope>NUCLEOTIDE SEQUENCE</scope>
    <source>
        <strain evidence="2">MPI-CAGE-AT-0016</strain>
    </source>
</reference>
<organism evidence="2 3">
    <name type="scientific">Plectosphaerella cucumerina</name>
    <dbReference type="NCBI Taxonomy" id="40658"/>
    <lineage>
        <taxon>Eukaryota</taxon>
        <taxon>Fungi</taxon>
        <taxon>Dikarya</taxon>
        <taxon>Ascomycota</taxon>
        <taxon>Pezizomycotina</taxon>
        <taxon>Sordariomycetes</taxon>
        <taxon>Hypocreomycetidae</taxon>
        <taxon>Glomerellales</taxon>
        <taxon>Plectosphaerellaceae</taxon>
        <taxon>Plectosphaerella</taxon>
    </lineage>
</organism>
<dbReference type="EMBL" id="JAGPXD010000003">
    <property type="protein sequence ID" value="KAH7362238.1"/>
    <property type="molecule type" value="Genomic_DNA"/>
</dbReference>
<evidence type="ECO:0000256" key="1">
    <source>
        <dbReference type="SAM" id="MobiDB-lite"/>
    </source>
</evidence>
<dbReference type="Proteomes" id="UP000813385">
    <property type="component" value="Unassembled WGS sequence"/>
</dbReference>
<evidence type="ECO:0000313" key="2">
    <source>
        <dbReference type="EMBL" id="KAH7362238.1"/>
    </source>
</evidence>
<gene>
    <name evidence="2" type="ORF">B0T11DRAFT_82261</name>
</gene>
<sequence length="245" mass="25736">MAVKGHPGHQAPFTGGPPLNQALSTGAPCSPTGGIFPEPDTTTRGDRHHRSRTACLAKPPAILPALPPADGVGKPGAPRLTVRVRVVSRSGRTTGGTLGHIDRQVTTPAYFTPPGHALLLLSGKTRCVVSRHKSCQPSQGPARWGRLVVRQEAQQPWTRLSGCESHLVGRVPRLRKTGGRRCSVRHASRSQGGVCGSSRQSQVPPCPMAVPTMSPSSCCISSRPFLGVSSTGPSLCFGRWIAASS</sequence>
<proteinExistence type="predicted"/>
<keyword evidence="3" id="KW-1185">Reference proteome</keyword>
<evidence type="ECO:0000313" key="3">
    <source>
        <dbReference type="Proteomes" id="UP000813385"/>
    </source>
</evidence>
<feature type="region of interest" description="Disordered" evidence="1">
    <location>
        <begin position="1"/>
        <end position="25"/>
    </location>
</feature>
<name>A0A8K0TE69_9PEZI</name>
<accession>A0A8K0TE69</accession>
<dbReference type="AlphaFoldDB" id="A0A8K0TE69"/>